<name>A0A0S4IKR1_BODSA</name>
<sequence length="264" mass="29698">AASRLYDVVLYKEAHNDYRPVCDEALTVLEAARKESRRLSQARLSLKRDGFTYSVFLNFDTHEFAQHNDVTRVKRPLLLMDACWSAKRDDAEWQEIRPREARRLQAAFVNHTTTSTVSLHFQHAASRYCVDFTSMTLHNIATDSVLKLRRQPFDSFGISALTSRSISAVPPPPPPPPPPMTQTGVQGDGPTIEPSTNERLIKIVRKASQLLAGVVVAGIAYTVHATYFNGNISEIIVTFFERSRCTDLLEHRGEGQCDYGRCFA</sequence>
<evidence type="ECO:0000256" key="1">
    <source>
        <dbReference type="SAM" id="MobiDB-lite"/>
    </source>
</evidence>
<dbReference type="Proteomes" id="UP000051952">
    <property type="component" value="Unassembled WGS sequence"/>
</dbReference>
<evidence type="ECO:0000313" key="4">
    <source>
        <dbReference type="Proteomes" id="UP000051952"/>
    </source>
</evidence>
<evidence type="ECO:0000259" key="2">
    <source>
        <dbReference type="PROSITE" id="PS50918"/>
    </source>
</evidence>
<feature type="compositionally biased region" description="Pro residues" evidence="1">
    <location>
        <begin position="169"/>
        <end position="180"/>
    </location>
</feature>
<dbReference type="InterPro" id="IPR037197">
    <property type="entry name" value="WWE_dom_sf"/>
</dbReference>
<gene>
    <name evidence="3" type="ORF">BSAL_59380</name>
</gene>
<evidence type="ECO:0000313" key="3">
    <source>
        <dbReference type="EMBL" id="CUF12933.1"/>
    </source>
</evidence>
<dbReference type="AlphaFoldDB" id="A0A0S4IKR1"/>
<dbReference type="SUPFAM" id="SSF117839">
    <property type="entry name" value="WWE domain"/>
    <property type="match status" value="1"/>
</dbReference>
<reference evidence="4" key="1">
    <citation type="submission" date="2015-09" db="EMBL/GenBank/DDBJ databases">
        <authorList>
            <consortium name="Pathogen Informatics"/>
        </authorList>
    </citation>
    <scope>NUCLEOTIDE SEQUENCE [LARGE SCALE GENOMIC DNA]</scope>
    <source>
        <strain evidence="4">Lake Konstanz</strain>
    </source>
</reference>
<protein>
    <recommendedName>
        <fullName evidence="2">WWE domain-containing protein</fullName>
    </recommendedName>
</protein>
<feature type="domain" description="WWE" evidence="2">
    <location>
        <begin position="68"/>
        <end position="150"/>
    </location>
</feature>
<dbReference type="Pfam" id="PF02825">
    <property type="entry name" value="WWE"/>
    <property type="match status" value="1"/>
</dbReference>
<dbReference type="VEuPathDB" id="TriTrypDB:BSAL_59380"/>
<proteinExistence type="predicted"/>
<feature type="region of interest" description="Disordered" evidence="1">
    <location>
        <begin position="164"/>
        <end position="194"/>
    </location>
</feature>
<dbReference type="PROSITE" id="PS50918">
    <property type="entry name" value="WWE"/>
    <property type="match status" value="1"/>
</dbReference>
<dbReference type="EMBL" id="CYKH01000244">
    <property type="protein sequence ID" value="CUF12933.1"/>
    <property type="molecule type" value="Genomic_DNA"/>
</dbReference>
<keyword evidence="4" id="KW-1185">Reference proteome</keyword>
<dbReference type="InterPro" id="IPR004170">
    <property type="entry name" value="WWE_dom"/>
</dbReference>
<organism evidence="3 4">
    <name type="scientific">Bodo saltans</name>
    <name type="common">Flagellated protozoan</name>
    <dbReference type="NCBI Taxonomy" id="75058"/>
    <lineage>
        <taxon>Eukaryota</taxon>
        <taxon>Discoba</taxon>
        <taxon>Euglenozoa</taxon>
        <taxon>Kinetoplastea</taxon>
        <taxon>Metakinetoplastina</taxon>
        <taxon>Eubodonida</taxon>
        <taxon>Bodonidae</taxon>
        <taxon>Bodo</taxon>
    </lineage>
</organism>
<feature type="non-terminal residue" evidence="3">
    <location>
        <position position="1"/>
    </location>
</feature>
<accession>A0A0S4IKR1</accession>